<keyword evidence="2" id="KW-1185">Reference proteome</keyword>
<dbReference type="InterPro" id="IPR045026">
    <property type="entry name" value="LIMYB"/>
</dbReference>
<dbReference type="PANTHER" id="PTHR47584">
    <property type="match status" value="1"/>
</dbReference>
<dbReference type="PANTHER" id="PTHR47584:SF17">
    <property type="entry name" value="MYB_SANT-LIKE DNA-BINDING DOMAIN PROTEIN"/>
    <property type="match status" value="1"/>
</dbReference>
<dbReference type="AlphaFoldDB" id="A0ABD1X8L9"/>
<accession>A0ABD1X8L9</accession>
<gene>
    <name evidence="1" type="ORF">Fot_02998</name>
</gene>
<comment type="caution">
    <text evidence="1">The sequence shown here is derived from an EMBL/GenBank/DDBJ whole genome shotgun (WGS) entry which is preliminary data.</text>
</comment>
<evidence type="ECO:0000313" key="2">
    <source>
        <dbReference type="Proteomes" id="UP001604277"/>
    </source>
</evidence>
<organism evidence="1 2">
    <name type="scientific">Forsythia ovata</name>
    <dbReference type="NCBI Taxonomy" id="205694"/>
    <lineage>
        <taxon>Eukaryota</taxon>
        <taxon>Viridiplantae</taxon>
        <taxon>Streptophyta</taxon>
        <taxon>Embryophyta</taxon>
        <taxon>Tracheophyta</taxon>
        <taxon>Spermatophyta</taxon>
        <taxon>Magnoliopsida</taxon>
        <taxon>eudicotyledons</taxon>
        <taxon>Gunneridae</taxon>
        <taxon>Pentapetalae</taxon>
        <taxon>asterids</taxon>
        <taxon>lamiids</taxon>
        <taxon>Lamiales</taxon>
        <taxon>Oleaceae</taxon>
        <taxon>Forsythieae</taxon>
        <taxon>Forsythia</taxon>
    </lineage>
</organism>
<protein>
    <submittedName>
        <fullName evidence="1">L10-interacting MYB domain-containing protein</fullName>
    </submittedName>
</protein>
<proteinExistence type="predicted"/>
<dbReference type="Proteomes" id="UP001604277">
    <property type="component" value="Unassembled WGS sequence"/>
</dbReference>
<reference evidence="2" key="1">
    <citation type="submission" date="2024-07" db="EMBL/GenBank/DDBJ databases">
        <title>Two chromosome-level genome assemblies of Korean endemic species Abeliophyllum distichum and Forsythia ovata (Oleaceae).</title>
        <authorList>
            <person name="Jang H."/>
        </authorList>
    </citation>
    <scope>NUCLEOTIDE SEQUENCE [LARGE SCALE GENOMIC DNA]</scope>
</reference>
<name>A0ABD1X8L9_9LAMI</name>
<evidence type="ECO:0000313" key="1">
    <source>
        <dbReference type="EMBL" id="KAL2558259.1"/>
    </source>
</evidence>
<sequence length="180" mass="20197">MEVDSEVLGMTDALANPDAAQFRLKELLFADKLDIIFGVNAGSGGAVKPLRRRRRSYYSTLTQPSTRPKKHHNYLTETEASTHFAKHQDDSMNTGFHAVEPVTAVPDSNIERCYDAVESSALDSIEELEQGGELYLFALDIFLKQEYMEIFLNLKKSSTRIAWIERLQSVGPQLPSQSDA</sequence>
<dbReference type="EMBL" id="JBFOLJ010000001">
    <property type="protein sequence ID" value="KAL2558259.1"/>
    <property type="molecule type" value="Genomic_DNA"/>
</dbReference>